<feature type="region of interest" description="Disordered" evidence="1">
    <location>
        <begin position="56"/>
        <end position="82"/>
    </location>
</feature>
<name>A0A151IY80_9HYME</name>
<sequence length="108" mass="12424">MESVDTRRTRGKGWRDRYHVNCMPSRLCTRGRRDATHRYPRRPSCTKDPCAATDAGFGAAERTKRNKNREIRRKRRAHQTCNSDAPVVNYLAGCEQDRGEADDDVDKA</sequence>
<dbReference type="AlphaFoldDB" id="A0A151IY80"/>
<accession>A0A151IY80</accession>
<organism evidence="2 3">
    <name type="scientific">Trachymyrmex cornetzi</name>
    <dbReference type="NCBI Taxonomy" id="471704"/>
    <lineage>
        <taxon>Eukaryota</taxon>
        <taxon>Metazoa</taxon>
        <taxon>Ecdysozoa</taxon>
        <taxon>Arthropoda</taxon>
        <taxon>Hexapoda</taxon>
        <taxon>Insecta</taxon>
        <taxon>Pterygota</taxon>
        <taxon>Neoptera</taxon>
        <taxon>Endopterygota</taxon>
        <taxon>Hymenoptera</taxon>
        <taxon>Apocrita</taxon>
        <taxon>Aculeata</taxon>
        <taxon>Formicoidea</taxon>
        <taxon>Formicidae</taxon>
        <taxon>Myrmicinae</taxon>
        <taxon>Trachymyrmex</taxon>
    </lineage>
</organism>
<dbReference type="Proteomes" id="UP000078492">
    <property type="component" value="Unassembled WGS sequence"/>
</dbReference>
<evidence type="ECO:0000313" key="2">
    <source>
        <dbReference type="EMBL" id="KYN13256.1"/>
    </source>
</evidence>
<proteinExistence type="predicted"/>
<gene>
    <name evidence="2" type="ORF">ALC57_14552</name>
</gene>
<feature type="compositionally biased region" description="Basic residues" evidence="1">
    <location>
        <begin position="64"/>
        <end position="78"/>
    </location>
</feature>
<protein>
    <submittedName>
        <fullName evidence="2">Uncharacterized protein</fullName>
    </submittedName>
</protein>
<reference evidence="2 3" key="1">
    <citation type="submission" date="2015-09" db="EMBL/GenBank/DDBJ databases">
        <title>Trachymyrmex cornetzi WGS genome.</title>
        <authorList>
            <person name="Nygaard S."/>
            <person name="Hu H."/>
            <person name="Boomsma J."/>
            <person name="Zhang G."/>
        </authorList>
    </citation>
    <scope>NUCLEOTIDE SEQUENCE [LARGE SCALE GENOMIC DNA]</scope>
    <source>
        <strain evidence="2">Tcor2-1</strain>
        <tissue evidence="2">Whole body</tissue>
    </source>
</reference>
<evidence type="ECO:0000313" key="3">
    <source>
        <dbReference type="Proteomes" id="UP000078492"/>
    </source>
</evidence>
<dbReference type="EMBL" id="KQ980774">
    <property type="protein sequence ID" value="KYN13256.1"/>
    <property type="molecule type" value="Genomic_DNA"/>
</dbReference>
<evidence type="ECO:0000256" key="1">
    <source>
        <dbReference type="SAM" id="MobiDB-lite"/>
    </source>
</evidence>
<keyword evidence="3" id="KW-1185">Reference proteome</keyword>